<comment type="subcellular location">
    <subcellularLocation>
        <location evidence="1 10">Periplasm</location>
    </subcellularLocation>
</comment>
<dbReference type="Pfam" id="PF03548">
    <property type="entry name" value="LolA"/>
    <property type="match status" value="1"/>
</dbReference>
<dbReference type="InterPro" id="IPR018323">
    <property type="entry name" value="OM_lipoprot_carrier_LolA_Pbac"/>
</dbReference>
<dbReference type="HAMAP" id="MF_00240">
    <property type="entry name" value="LolA"/>
    <property type="match status" value="1"/>
</dbReference>
<comment type="subunit">
    <text evidence="3 10">Monomer.</text>
</comment>
<evidence type="ECO:0000256" key="2">
    <source>
        <dbReference type="ARBA" id="ARBA00007615"/>
    </source>
</evidence>
<evidence type="ECO:0000256" key="9">
    <source>
        <dbReference type="ARBA" id="ARBA00023186"/>
    </source>
</evidence>
<dbReference type="GO" id="GO:0042597">
    <property type="term" value="C:periplasmic space"/>
    <property type="evidence" value="ECO:0007669"/>
    <property type="project" value="UniProtKB-SubCell"/>
</dbReference>
<dbReference type="STRING" id="96773.Tchl_2910"/>
<organism evidence="11 12">
    <name type="scientific">Thauera chlorobenzoica</name>
    <dbReference type="NCBI Taxonomy" id="96773"/>
    <lineage>
        <taxon>Bacteria</taxon>
        <taxon>Pseudomonadati</taxon>
        <taxon>Pseudomonadota</taxon>
        <taxon>Betaproteobacteria</taxon>
        <taxon>Rhodocyclales</taxon>
        <taxon>Zoogloeaceae</taxon>
        <taxon>Thauera</taxon>
    </lineage>
</organism>
<evidence type="ECO:0000256" key="5">
    <source>
        <dbReference type="ARBA" id="ARBA00022448"/>
    </source>
</evidence>
<dbReference type="GO" id="GO:0044874">
    <property type="term" value="P:lipoprotein localization to outer membrane"/>
    <property type="evidence" value="ECO:0007669"/>
    <property type="project" value="UniProtKB-UniRule"/>
</dbReference>
<dbReference type="EMBL" id="CP018839">
    <property type="protein sequence ID" value="APR05726.1"/>
    <property type="molecule type" value="Genomic_DNA"/>
</dbReference>
<dbReference type="OrthoDB" id="9787361at2"/>
<keyword evidence="11" id="KW-0449">Lipoprotein</keyword>
<dbReference type="CDD" id="cd16325">
    <property type="entry name" value="LolA"/>
    <property type="match status" value="1"/>
</dbReference>
<dbReference type="PANTHER" id="PTHR35869">
    <property type="entry name" value="OUTER-MEMBRANE LIPOPROTEIN CARRIER PROTEIN"/>
    <property type="match status" value="1"/>
</dbReference>
<dbReference type="AlphaFoldDB" id="A0A1H5VMS8"/>
<dbReference type="SUPFAM" id="SSF89392">
    <property type="entry name" value="Prokaryotic lipoproteins and lipoprotein localization factors"/>
    <property type="match status" value="1"/>
</dbReference>
<evidence type="ECO:0000313" key="11">
    <source>
        <dbReference type="EMBL" id="APR05726.1"/>
    </source>
</evidence>
<feature type="chain" id="PRO_5041748363" description="Outer-membrane lipoprotein carrier protein" evidence="10">
    <location>
        <begin position="30"/>
        <end position="220"/>
    </location>
</feature>
<protein>
    <recommendedName>
        <fullName evidence="4 10">Outer-membrane lipoprotein carrier protein</fullName>
    </recommendedName>
</protein>
<feature type="signal peptide" evidence="10">
    <location>
        <begin position="1"/>
        <end position="29"/>
    </location>
</feature>
<dbReference type="RefSeq" id="WP_075149043.1">
    <property type="nucleotide sequence ID" value="NZ_CP018839.1"/>
</dbReference>
<comment type="similarity">
    <text evidence="2 10">Belongs to the LolA family.</text>
</comment>
<dbReference type="InterPro" id="IPR004564">
    <property type="entry name" value="OM_lipoprot_carrier_LolA-like"/>
</dbReference>
<dbReference type="GO" id="GO:0042953">
    <property type="term" value="P:lipoprotein transport"/>
    <property type="evidence" value="ECO:0007669"/>
    <property type="project" value="InterPro"/>
</dbReference>
<keyword evidence="9 10" id="KW-0143">Chaperone</keyword>
<gene>
    <name evidence="10" type="primary">lolA</name>
    <name evidence="11" type="ORF">Tchl_2910</name>
</gene>
<sequence length="220" mass="23813" precursor="true">MKLFSVRAAFLLRAVAGMALAVAASLAVAADGVAQLKAFVARARSAEGTFEQTVVAKSGRKPQQAAGRFVYARPGRFHWEYDLPYRQLLVGDGQNLWIWDPDLNQVTVREIGDALGATPAAILFGSGALEDSFELSDGGERDGLAWVDARPLRPDSGFESLRLGLEGGELRQMEMRDPFGQTTRIHFTRLELDPVLAGDRFRFTPPAGADIIGTVPGLAQ</sequence>
<keyword evidence="5 10" id="KW-0813">Transport</keyword>
<dbReference type="Gene3D" id="2.50.20.10">
    <property type="entry name" value="Lipoprotein localisation LolA/LolB/LppX"/>
    <property type="match status" value="1"/>
</dbReference>
<dbReference type="PANTHER" id="PTHR35869:SF1">
    <property type="entry name" value="OUTER-MEMBRANE LIPOPROTEIN CARRIER PROTEIN"/>
    <property type="match status" value="1"/>
</dbReference>
<comment type="function">
    <text evidence="10">Participates in the translocation of lipoproteins from the inner membrane to the outer membrane. Only forms a complex with a lipoprotein if the residue after the N-terminal Cys is not an aspartate (The Asp acts as a targeting signal to indicate that the lipoprotein should stay in the inner membrane).</text>
</comment>
<evidence type="ECO:0000256" key="8">
    <source>
        <dbReference type="ARBA" id="ARBA00022927"/>
    </source>
</evidence>
<dbReference type="InterPro" id="IPR029046">
    <property type="entry name" value="LolA/LolB/LppX"/>
</dbReference>
<dbReference type="KEGG" id="tcl:Tchl_2910"/>
<keyword evidence="8 10" id="KW-0653">Protein transport</keyword>
<evidence type="ECO:0000313" key="12">
    <source>
        <dbReference type="Proteomes" id="UP000185739"/>
    </source>
</evidence>
<evidence type="ECO:0000256" key="7">
    <source>
        <dbReference type="ARBA" id="ARBA00022764"/>
    </source>
</evidence>
<evidence type="ECO:0000256" key="3">
    <source>
        <dbReference type="ARBA" id="ARBA00011245"/>
    </source>
</evidence>
<evidence type="ECO:0000256" key="6">
    <source>
        <dbReference type="ARBA" id="ARBA00022729"/>
    </source>
</evidence>
<name>A0A1H5VMS8_9RHOO</name>
<evidence type="ECO:0000256" key="10">
    <source>
        <dbReference type="HAMAP-Rule" id="MF_00240"/>
    </source>
</evidence>
<keyword evidence="7 10" id="KW-0574">Periplasm</keyword>
<reference evidence="11 12" key="1">
    <citation type="submission" date="2016-12" db="EMBL/GenBank/DDBJ databases">
        <title>Complete genome sequence of Thauera chlorobenzoica, a Betaproteobacterium degrading haloaromatics anaerobically to CO2 and halides.</title>
        <authorList>
            <person name="Goris T."/>
            <person name="Mergelsberg M."/>
            <person name="Boll M."/>
        </authorList>
    </citation>
    <scope>NUCLEOTIDE SEQUENCE [LARGE SCALE GENOMIC DNA]</scope>
    <source>
        <strain evidence="11 12">3CB1</strain>
    </source>
</reference>
<evidence type="ECO:0000256" key="4">
    <source>
        <dbReference type="ARBA" id="ARBA00014035"/>
    </source>
</evidence>
<accession>A0A1H5VMS8</accession>
<dbReference type="NCBIfam" id="TIGR00547">
    <property type="entry name" value="lolA"/>
    <property type="match status" value="1"/>
</dbReference>
<keyword evidence="12" id="KW-1185">Reference proteome</keyword>
<proteinExistence type="inferred from homology"/>
<dbReference type="Proteomes" id="UP000185739">
    <property type="component" value="Chromosome"/>
</dbReference>
<evidence type="ECO:0000256" key="1">
    <source>
        <dbReference type="ARBA" id="ARBA00004418"/>
    </source>
</evidence>
<keyword evidence="6 10" id="KW-0732">Signal</keyword>